<evidence type="ECO:0000256" key="1">
    <source>
        <dbReference type="ARBA" id="ARBA00022679"/>
    </source>
</evidence>
<dbReference type="PANTHER" id="PTHR43877:SF2">
    <property type="entry name" value="AMINOALKYLPHOSPHONATE N-ACETYLTRANSFERASE-RELATED"/>
    <property type="match status" value="1"/>
</dbReference>
<evidence type="ECO:0000313" key="4">
    <source>
        <dbReference type="EMBL" id="GAA4285981.1"/>
    </source>
</evidence>
<keyword evidence="2" id="KW-0012">Acyltransferase</keyword>
<dbReference type="CDD" id="cd04301">
    <property type="entry name" value="NAT_SF"/>
    <property type="match status" value="1"/>
</dbReference>
<dbReference type="InterPro" id="IPR016181">
    <property type="entry name" value="Acyl_CoA_acyltransferase"/>
</dbReference>
<sequence length="171" mass="18644">MHHVGMTSESSTRAPGRPVRIIEGQAASERATRALAAYFAELDERIEGGVETELLQVLPPEEVTPPRGDFLLMTELGTGKVLGCGGVRVLGEGTVELRRMWLVPDVRGRGLGRFLLRALENRARALGGRRVVLSLNSALTEALALYESAGYTPVDPFEENPYVDLFLGKEL</sequence>
<dbReference type="EMBL" id="BAABBA010000001">
    <property type="protein sequence ID" value="GAA4285981.1"/>
    <property type="molecule type" value="Genomic_DNA"/>
</dbReference>
<protein>
    <recommendedName>
        <fullName evidence="3">N-acetyltransferase domain-containing protein</fullName>
    </recommendedName>
</protein>
<feature type="domain" description="N-acetyltransferase" evidence="3">
    <location>
        <begin position="22"/>
        <end position="171"/>
    </location>
</feature>
<gene>
    <name evidence="4" type="ORF">GCM10022262_03400</name>
</gene>
<evidence type="ECO:0000256" key="2">
    <source>
        <dbReference type="ARBA" id="ARBA00023315"/>
    </source>
</evidence>
<reference evidence="5" key="1">
    <citation type="journal article" date="2019" name="Int. J. Syst. Evol. Microbiol.">
        <title>The Global Catalogue of Microorganisms (GCM) 10K type strain sequencing project: providing services to taxonomists for standard genome sequencing and annotation.</title>
        <authorList>
            <consortium name="The Broad Institute Genomics Platform"/>
            <consortium name="The Broad Institute Genome Sequencing Center for Infectious Disease"/>
            <person name="Wu L."/>
            <person name="Ma J."/>
        </authorList>
    </citation>
    <scope>NUCLEOTIDE SEQUENCE [LARGE SCALE GENOMIC DNA]</scope>
    <source>
        <strain evidence="5">JCM 17459</strain>
    </source>
</reference>
<dbReference type="InterPro" id="IPR050832">
    <property type="entry name" value="Bact_Acetyltransf"/>
</dbReference>
<evidence type="ECO:0000313" key="5">
    <source>
        <dbReference type="Proteomes" id="UP001499841"/>
    </source>
</evidence>
<comment type="caution">
    <text evidence="4">The sequence shown here is derived from an EMBL/GenBank/DDBJ whole genome shotgun (WGS) entry which is preliminary data.</text>
</comment>
<accession>A0ABP8EPN8</accession>
<dbReference type="Proteomes" id="UP001499841">
    <property type="component" value="Unassembled WGS sequence"/>
</dbReference>
<dbReference type="Gene3D" id="3.40.630.30">
    <property type="match status" value="1"/>
</dbReference>
<evidence type="ECO:0000259" key="3">
    <source>
        <dbReference type="PROSITE" id="PS51186"/>
    </source>
</evidence>
<dbReference type="PANTHER" id="PTHR43877">
    <property type="entry name" value="AMINOALKYLPHOSPHONATE N-ACETYLTRANSFERASE-RELATED-RELATED"/>
    <property type="match status" value="1"/>
</dbReference>
<dbReference type="PROSITE" id="PS51186">
    <property type="entry name" value="GNAT"/>
    <property type="match status" value="1"/>
</dbReference>
<dbReference type="Pfam" id="PF00583">
    <property type="entry name" value="Acetyltransf_1"/>
    <property type="match status" value="1"/>
</dbReference>
<keyword evidence="1" id="KW-0808">Transferase</keyword>
<proteinExistence type="predicted"/>
<organism evidence="4 5">
    <name type="scientific">Georgenia daeguensis</name>
    <dbReference type="NCBI Taxonomy" id="908355"/>
    <lineage>
        <taxon>Bacteria</taxon>
        <taxon>Bacillati</taxon>
        <taxon>Actinomycetota</taxon>
        <taxon>Actinomycetes</taxon>
        <taxon>Micrococcales</taxon>
        <taxon>Bogoriellaceae</taxon>
        <taxon>Georgenia</taxon>
    </lineage>
</organism>
<dbReference type="SUPFAM" id="SSF55729">
    <property type="entry name" value="Acyl-CoA N-acyltransferases (Nat)"/>
    <property type="match status" value="1"/>
</dbReference>
<name>A0ABP8EPN8_9MICO</name>
<keyword evidence="5" id="KW-1185">Reference proteome</keyword>
<dbReference type="InterPro" id="IPR000182">
    <property type="entry name" value="GNAT_dom"/>
</dbReference>